<dbReference type="InterPro" id="IPR001087">
    <property type="entry name" value="GDSL"/>
</dbReference>
<dbReference type="SUPFAM" id="SSF52266">
    <property type="entry name" value="SGNH hydrolase"/>
    <property type="match status" value="1"/>
</dbReference>
<dbReference type="EMBL" id="ML976615">
    <property type="protein sequence ID" value="KAF1847900.1"/>
    <property type="molecule type" value="Genomic_DNA"/>
</dbReference>
<evidence type="ECO:0000313" key="4">
    <source>
        <dbReference type="Proteomes" id="UP000800039"/>
    </source>
</evidence>
<dbReference type="Gene3D" id="3.40.50.1110">
    <property type="entry name" value="SGNH hydrolase"/>
    <property type="match status" value="1"/>
</dbReference>
<gene>
    <name evidence="3" type="ORF">K460DRAFT_333385</name>
</gene>
<dbReference type="GO" id="GO:0016788">
    <property type="term" value="F:hydrolase activity, acting on ester bonds"/>
    <property type="evidence" value="ECO:0007669"/>
    <property type="project" value="InterPro"/>
</dbReference>
<reference evidence="3" key="1">
    <citation type="submission" date="2020-01" db="EMBL/GenBank/DDBJ databases">
        <authorList>
            <consortium name="DOE Joint Genome Institute"/>
            <person name="Haridas S."/>
            <person name="Albert R."/>
            <person name="Binder M."/>
            <person name="Bloem J."/>
            <person name="Labutti K."/>
            <person name="Salamov A."/>
            <person name="Andreopoulos B."/>
            <person name="Baker S.E."/>
            <person name="Barry K."/>
            <person name="Bills G."/>
            <person name="Bluhm B.H."/>
            <person name="Cannon C."/>
            <person name="Castanera R."/>
            <person name="Culley D.E."/>
            <person name="Daum C."/>
            <person name="Ezra D."/>
            <person name="Gonzalez J.B."/>
            <person name="Henrissat B."/>
            <person name="Kuo A."/>
            <person name="Liang C."/>
            <person name="Lipzen A."/>
            <person name="Lutzoni F."/>
            <person name="Magnuson J."/>
            <person name="Mondo S."/>
            <person name="Nolan M."/>
            <person name="Ohm R."/>
            <person name="Pangilinan J."/>
            <person name="Park H.-J."/>
            <person name="Ramirez L."/>
            <person name="Alfaro M."/>
            <person name="Sun H."/>
            <person name="Tritt A."/>
            <person name="Yoshinaga Y."/>
            <person name="Zwiers L.-H."/>
            <person name="Turgeon B.G."/>
            <person name="Goodwin S.B."/>
            <person name="Spatafora J.W."/>
            <person name="Crous P.W."/>
            <person name="Grigoriev I.V."/>
        </authorList>
    </citation>
    <scope>NUCLEOTIDE SEQUENCE</scope>
    <source>
        <strain evidence="3">CBS 394.84</strain>
    </source>
</reference>
<dbReference type="InterPro" id="IPR051058">
    <property type="entry name" value="GDSL_Est/Lipase"/>
</dbReference>
<feature type="signal peptide" evidence="2">
    <location>
        <begin position="1"/>
        <end position="17"/>
    </location>
</feature>
<evidence type="ECO:0000313" key="3">
    <source>
        <dbReference type="EMBL" id="KAF1847900.1"/>
    </source>
</evidence>
<name>A0A9P4GMT2_9PLEO</name>
<dbReference type="GeneID" id="63848128"/>
<dbReference type="RefSeq" id="XP_040790463.1">
    <property type="nucleotide sequence ID" value="XM_040930876.1"/>
</dbReference>
<feature type="chain" id="PRO_5040291254" evidence="2">
    <location>
        <begin position="18"/>
        <end position="351"/>
    </location>
</feature>
<dbReference type="PANTHER" id="PTHR45648">
    <property type="entry name" value="GDSL LIPASE/ACYLHYDROLASE FAMILY PROTEIN (AFU_ORTHOLOGUE AFUA_4G14700)"/>
    <property type="match status" value="1"/>
</dbReference>
<protein>
    <submittedName>
        <fullName evidence="3">Carbohydrate esterase family 16 protein</fullName>
    </submittedName>
</protein>
<dbReference type="PANTHER" id="PTHR45648:SF85">
    <property type="entry name" value="A, PUTATIVE (AFU_ORTHOLOGUE AFUA_2G10760)-RELATED"/>
    <property type="match status" value="1"/>
</dbReference>
<accession>A0A9P4GMT2</accession>
<dbReference type="OrthoDB" id="1600564at2759"/>
<dbReference type="InterPro" id="IPR036514">
    <property type="entry name" value="SGNH_hydro_sf"/>
</dbReference>
<sequence>MKLDVALCFSLAAHTLATPTSTNYSPTNKRTSFDWHKTSSVIAFGDSYTFVQGALGRPNYTFIGDAFNLSFTPSQLFSNRIVLNQTSTAQGTAEGGPNWVEFLTKCGVKKGLTDPQTCKVQLWDFAYAGANTVSKVGFTPAHWNHTVSFEKQVQQFAQSGNPALEGIGLKKKDSLVAIWIGINDINDLAKLRGKNATFAPLYETVQGYVFESVEKIYELGYRNFLFMNLPPLDRGPSPSVNASLVKQFNAIQASHVDAFQSKHRDTTVLEFDVNTVLNRVLDNYKDYGFKNVTNFCPGYNKPDIRNNPSKYGCGEGLDTYFWYDSGHLGSRTHEVFTKELRKWLVKKSGRW</sequence>
<dbReference type="CDD" id="cd01846">
    <property type="entry name" value="fatty_acyltransferase_like"/>
    <property type="match status" value="1"/>
</dbReference>
<dbReference type="AlphaFoldDB" id="A0A9P4GMT2"/>
<proteinExistence type="predicted"/>
<evidence type="ECO:0000256" key="1">
    <source>
        <dbReference type="ARBA" id="ARBA00022801"/>
    </source>
</evidence>
<evidence type="ECO:0000256" key="2">
    <source>
        <dbReference type="SAM" id="SignalP"/>
    </source>
</evidence>
<keyword evidence="2" id="KW-0732">Signal</keyword>
<dbReference type="Proteomes" id="UP000800039">
    <property type="component" value="Unassembled WGS sequence"/>
</dbReference>
<keyword evidence="1" id="KW-0378">Hydrolase</keyword>
<comment type="caution">
    <text evidence="3">The sequence shown here is derived from an EMBL/GenBank/DDBJ whole genome shotgun (WGS) entry which is preliminary data.</text>
</comment>
<organism evidence="3 4">
    <name type="scientific">Cucurbitaria berberidis CBS 394.84</name>
    <dbReference type="NCBI Taxonomy" id="1168544"/>
    <lineage>
        <taxon>Eukaryota</taxon>
        <taxon>Fungi</taxon>
        <taxon>Dikarya</taxon>
        <taxon>Ascomycota</taxon>
        <taxon>Pezizomycotina</taxon>
        <taxon>Dothideomycetes</taxon>
        <taxon>Pleosporomycetidae</taxon>
        <taxon>Pleosporales</taxon>
        <taxon>Pleosporineae</taxon>
        <taxon>Cucurbitariaceae</taxon>
        <taxon>Cucurbitaria</taxon>
    </lineage>
</organism>
<keyword evidence="4" id="KW-1185">Reference proteome</keyword>
<dbReference type="Pfam" id="PF00657">
    <property type="entry name" value="Lipase_GDSL"/>
    <property type="match status" value="1"/>
</dbReference>